<dbReference type="SMART" id="SM00856">
    <property type="entry name" value="PMEI"/>
    <property type="match status" value="1"/>
</dbReference>
<evidence type="ECO:0000256" key="2">
    <source>
        <dbReference type="ARBA" id="ARBA00023157"/>
    </source>
</evidence>
<dbReference type="FunFam" id="1.20.140.40:FF:000002">
    <property type="entry name" value="Putative invertase inhibitor"/>
    <property type="match status" value="1"/>
</dbReference>
<gene>
    <name evidence="7" type="primary">LOC111022812</name>
</gene>
<dbReference type="PANTHER" id="PTHR35357">
    <property type="entry name" value="OS02G0537100 PROTEIN"/>
    <property type="match status" value="1"/>
</dbReference>
<dbReference type="GeneID" id="111022812"/>
<dbReference type="InterPro" id="IPR034088">
    <property type="entry name" value="Pla_a_1-like"/>
</dbReference>
<dbReference type="GO" id="GO:0005576">
    <property type="term" value="C:extracellular region"/>
    <property type="evidence" value="ECO:0007669"/>
    <property type="project" value="UniProtKB-ARBA"/>
</dbReference>
<sequence>MKPKFSSSPFITTPLAFSLLLLILLNTFEYTIVAADLVPKTCKRCENNDPNIDYNFCVSSFRADPDSDSADVRKLGAISLSSIRDHVRNSVKHVEKLLKKEVDSYKRARLRDCLELYCDAIVTLEEGKKAYRAKHYEDADIKVSSVMDAARVCEDGFGEKEGISSPLTKRNKDTFQLTAIALSIINMHP</sequence>
<keyword evidence="1 4" id="KW-0732">Signal</keyword>
<dbReference type="InterPro" id="IPR035513">
    <property type="entry name" value="Invertase/methylesterase_inhib"/>
</dbReference>
<evidence type="ECO:0000313" key="7">
    <source>
        <dbReference type="RefSeq" id="XP_022155773.1"/>
    </source>
</evidence>
<proteinExistence type="inferred from homology"/>
<dbReference type="Pfam" id="PF04043">
    <property type="entry name" value="PMEI"/>
    <property type="match status" value="1"/>
</dbReference>
<dbReference type="PANTHER" id="PTHR35357:SF17">
    <property type="entry name" value="PECTINESTERASE INHIBITOR 12"/>
    <property type="match status" value="1"/>
</dbReference>
<feature type="signal peptide" evidence="4">
    <location>
        <begin position="1"/>
        <end position="35"/>
    </location>
</feature>
<evidence type="ECO:0000256" key="3">
    <source>
        <dbReference type="ARBA" id="ARBA00038471"/>
    </source>
</evidence>
<accession>A0A6J1DNU0</accession>
<dbReference type="InterPro" id="IPR006501">
    <property type="entry name" value="Pectinesterase_inhib_dom"/>
</dbReference>
<dbReference type="CDD" id="cd15795">
    <property type="entry name" value="PMEI-Pla_a_1_like"/>
    <property type="match status" value="1"/>
</dbReference>
<name>A0A6J1DNU0_MOMCH</name>
<comment type="similarity">
    <text evidence="3">Belongs to the PMEI family.</text>
</comment>
<dbReference type="NCBIfam" id="TIGR01614">
    <property type="entry name" value="PME_inhib"/>
    <property type="match status" value="1"/>
</dbReference>
<dbReference type="RefSeq" id="XP_022155773.1">
    <property type="nucleotide sequence ID" value="XM_022300081.1"/>
</dbReference>
<dbReference type="AlphaFoldDB" id="A0A6J1DNU0"/>
<evidence type="ECO:0000256" key="1">
    <source>
        <dbReference type="ARBA" id="ARBA00022729"/>
    </source>
</evidence>
<dbReference type="GO" id="GO:0004857">
    <property type="term" value="F:enzyme inhibitor activity"/>
    <property type="evidence" value="ECO:0007669"/>
    <property type="project" value="InterPro"/>
</dbReference>
<dbReference type="Gene3D" id="1.20.140.40">
    <property type="entry name" value="Invertase/pectin methylesterase inhibitor family protein"/>
    <property type="match status" value="1"/>
</dbReference>
<dbReference type="SUPFAM" id="SSF101148">
    <property type="entry name" value="Plant invertase/pectin methylesterase inhibitor"/>
    <property type="match status" value="1"/>
</dbReference>
<dbReference type="KEGG" id="mcha:111022812"/>
<evidence type="ECO:0000313" key="6">
    <source>
        <dbReference type="Proteomes" id="UP000504603"/>
    </source>
</evidence>
<feature type="domain" description="Pectinesterase inhibitor" evidence="5">
    <location>
        <begin position="33"/>
        <end position="184"/>
    </location>
</feature>
<evidence type="ECO:0000259" key="5">
    <source>
        <dbReference type="SMART" id="SM00856"/>
    </source>
</evidence>
<keyword evidence="2" id="KW-1015">Disulfide bond</keyword>
<feature type="chain" id="PRO_5027030259" evidence="4">
    <location>
        <begin position="36"/>
        <end position="189"/>
    </location>
</feature>
<organism evidence="6 7">
    <name type="scientific">Momordica charantia</name>
    <name type="common">Bitter gourd</name>
    <name type="synonym">Balsam pear</name>
    <dbReference type="NCBI Taxonomy" id="3673"/>
    <lineage>
        <taxon>Eukaryota</taxon>
        <taxon>Viridiplantae</taxon>
        <taxon>Streptophyta</taxon>
        <taxon>Embryophyta</taxon>
        <taxon>Tracheophyta</taxon>
        <taxon>Spermatophyta</taxon>
        <taxon>Magnoliopsida</taxon>
        <taxon>eudicotyledons</taxon>
        <taxon>Gunneridae</taxon>
        <taxon>Pentapetalae</taxon>
        <taxon>rosids</taxon>
        <taxon>fabids</taxon>
        <taxon>Cucurbitales</taxon>
        <taxon>Cucurbitaceae</taxon>
        <taxon>Momordiceae</taxon>
        <taxon>Momordica</taxon>
    </lineage>
</organism>
<protein>
    <submittedName>
        <fullName evidence="7">Invertase inhibitor</fullName>
    </submittedName>
</protein>
<dbReference type="Proteomes" id="UP000504603">
    <property type="component" value="Unplaced"/>
</dbReference>
<dbReference type="OrthoDB" id="1915198at2759"/>
<reference evidence="7" key="1">
    <citation type="submission" date="2025-08" db="UniProtKB">
        <authorList>
            <consortium name="RefSeq"/>
        </authorList>
    </citation>
    <scope>IDENTIFICATION</scope>
    <source>
        <strain evidence="7">OHB3-1</strain>
    </source>
</reference>
<keyword evidence="6" id="KW-1185">Reference proteome</keyword>
<evidence type="ECO:0000256" key="4">
    <source>
        <dbReference type="SAM" id="SignalP"/>
    </source>
</evidence>